<name>A0ABR2QAM1_9ROSI</name>
<proteinExistence type="predicted"/>
<protein>
    <submittedName>
        <fullName evidence="2">Uncharacterized protein</fullName>
    </submittedName>
</protein>
<evidence type="ECO:0000313" key="2">
    <source>
        <dbReference type="EMBL" id="KAK8997673.1"/>
    </source>
</evidence>
<dbReference type="Proteomes" id="UP001396334">
    <property type="component" value="Unassembled WGS sequence"/>
</dbReference>
<comment type="caution">
    <text evidence="2">The sequence shown here is derived from an EMBL/GenBank/DDBJ whole genome shotgun (WGS) entry which is preliminary data.</text>
</comment>
<dbReference type="EMBL" id="JBBPBN010000042">
    <property type="protein sequence ID" value="KAK8997673.1"/>
    <property type="molecule type" value="Genomic_DNA"/>
</dbReference>
<organism evidence="2 3">
    <name type="scientific">Hibiscus sabdariffa</name>
    <name type="common">roselle</name>
    <dbReference type="NCBI Taxonomy" id="183260"/>
    <lineage>
        <taxon>Eukaryota</taxon>
        <taxon>Viridiplantae</taxon>
        <taxon>Streptophyta</taxon>
        <taxon>Embryophyta</taxon>
        <taxon>Tracheophyta</taxon>
        <taxon>Spermatophyta</taxon>
        <taxon>Magnoliopsida</taxon>
        <taxon>eudicotyledons</taxon>
        <taxon>Gunneridae</taxon>
        <taxon>Pentapetalae</taxon>
        <taxon>rosids</taxon>
        <taxon>malvids</taxon>
        <taxon>Malvales</taxon>
        <taxon>Malvaceae</taxon>
        <taxon>Malvoideae</taxon>
        <taxon>Hibiscus</taxon>
    </lineage>
</organism>
<sequence>MVMSKNGRKSCRITIVALKLNVASKVFKVKVCEFELKFTPNSVWCVDEEESDSFTLDDVIEKQKMNDETKGLEEESTESSTKNLEVEKLGEGEQSLRTDVAHIEVTTILLEKILCQEEGVTNVTLNESRRQLYIEGCSSDFVTR</sequence>
<accession>A0ABR2QAM1</accession>
<evidence type="ECO:0000313" key="3">
    <source>
        <dbReference type="Proteomes" id="UP001396334"/>
    </source>
</evidence>
<reference evidence="2 3" key="1">
    <citation type="journal article" date="2024" name="G3 (Bethesda)">
        <title>Genome assembly of Hibiscus sabdariffa L. provides insights into metabolisms of medicinal natural products.</title>
        <authorList>
            <person name="Kim T."/>
        </authorList>
    </citation>
    <scope>NUCLEOTIDE SEQUENCE [LARGE SCALE GENOMIC DNA]</scope>
    <source>
        <strain evidence="2">TK-2024</strain>
        <tissue evidence="2">Old leaves</tissue>
    </source>
</reference>
<evidence type="ECO:0000256" key="1">
    <source>
        <dbReference type="SAM" id="MobiDB-lite"/>
    </source>
</evidence>
<feature type="region of interest" description="Disordered" evidence="1">
    <location>
        <begin position="65"/>
        <end position="90"/>
    </location>
</feature>
<gene>
    <name evidence="2" type="ORF">V6N11_012220</name>
</gene>
<keyword evidence="3" id="KW-1185">Reference proteome</keyword>